<proteinExistence type="predicted"/>
<evidence type="ECO:0000313" key="3">
    <source>
        <dbReference type="Proteomes" id="UP000782312"/>
    </source>
</evidence>
<name>A0A932MNE7_UNCTE</name>
<dbReference type="SMART" id="SM00450">
    <property type="entry name" value="RHOD"/>
    <property type="match status" value="1"/>
</dbReference>
<sequence length="108" mass="11987">MLPFEIAPAELKRLIESGEEDILLLDVREPGELPLARIEGSLHIPMGDVPSRSIELDPEARIVVLCHLGQRSAMVAQFLRGRDFERVQSLRGGIDAWAREADPGAGRY</sequence>
<dbReference type="AlphaFoldDB" id="A0A932MNE7"/>
<accession>A0A932MNE7</accession>
<gene>
    <name evidence="2" type="ORF">HYZ11_13685</name>
</gene>
<comment type="caution">
    <text evidence="2">The sequence shown here is derived from an EMBL/GenBank/DDBJ whole genome shotgun (WGS) entry which is preliminary data.</text>
</comment>
<dbReference type="InterPro" id="IPR050229">
    <property type="entry name" value="GlpE_sulfurtransferase"/>
</dbReference>
<protein>
    <submittedName>
        <fullName evidence="2">Sulfurtransferase</fullName>
    </submittedName>
</protein>
<dbReference type="EMBL" id="JACPUR010000034">
    <property type="protein sequence ID" value="MBI3128650.1"/>
    <property type="molecule type" value="Genomic_DNA"/>
</dbReference>
<dbReference type="Gene3D" id="3.40.250.10">
    <property type="entry name" value="Rhodanese-like domain"/>
    <property type="match status" value="1"/>
</dbReference>
<dbReference type="InterPro" id="IPR036873">
    <property type="entry name" value="Rhodanese-like_dom_sf"/>
</dbReference>
<dbReference type="SUPFAM" id="SSF52821">
    <property type="entry name" value="Rhodanese/Cell cycle control phosphatase"/>
    <property type="match status" value="1"/>
</dbReference>
<dbReference type="PROSITE" id="PS50206">
    <property type="entry name" value="RHODANESE_3"/>
    <property type="match status" value="1"/>
</dbReference>
<dbReference type="InterPro" id="IPR001763">
    <property type="entry name" value="Rhodanese-like_dom"/>
</dbReference>
<dbReference type="PANTHER" id="PTHR43031">
    <property type="entry name" value="FAD-DEPENDENT OXIDOREDUCTASE"/>
    <property type="match status" value="1"/>
</dbReference>
<dbReference type="PANTHER" id="PTHR43031:SF17">
    <property type="entry name" value="SULFURTRANSFERASE YTWF-RELATED"/>
    <property type="match status" value="1"/>
</dbReference>
<evidence type="ECO:0000313" key="2">
    <source>
        <dbReference type="EMBL" id="MBI3128650.1"/>
    </source>
</evidence>
<evidence type="ECO:0000259" key="1">
    <source>
        <dbReference type="PROSITE" id="PS50206"/>
    </source>
</evidence>
<reference evidence="2" key="1">
    <citation type="submission" date="2020-07" db="EMBL/GenBank/DDBJ databases">
        <title>Huge and variable diversity of episymbiotic CPR bacteria and DPANN archaea in groundwater ecosystems.</title>
        <authorList>
            <person name="He C.Y."/>
            <person name="Keren R."/>
            <person name="Whittaker M."/>
            <person name="Farag I.F."/>
            <person name="Doudna J."/>
            <person name="Cate J.H.D."/>
            <person name="Banfield J.F."/>
        </authorList>
    </citation>
    <scope>NUCLEOTIDE SEQUENCE</scope>
    <source>
        <strain evidence="2">NC_groundwater_763_Ag_S-0.2um_68_21</strain>
    </source>
</reference>
<dbReference type="Proteomes" id="UP000782312">
    <property type="component" value="Unassembled WGS sequence"/>
</dbReference>
<dbReference type="Pfam" id="PF00581">
    <property type="entry name" value="Rhodanese"/>
    <property type="match status" value="1"/>
</dbReference>
<organism evidence="2 3">
    <name type="scientific">Tectimicrobiota bacterium</name>
    <dbReference type="NCBI Taxonomy" id="2528274"/>
    <lineage>
        <taxon>Bacteria</taxon>
        <taxon>Pseudomonadati</taxon>
        <taxon>Nitrospinota/Tectimicrobiota group</taxon>
        <taxon>Candidatus Tectimicrobiota</taxon>
    </lineage>
</organism>
<feature type="domain" description="Rhodanese" evidence="1">
    <location>
        <begin position="18"/>
        <end position="106"/>
    </location>
</feature>